<accession>A0A1U7CUU8</accession>
<dbReference type="STRING" id="1387353.BSF38_04252"/>
<evidence type="ECO:0000313" key="2">
    <source>
        <dbReference type="Proteomes" id="UP000186309"/>
    </source>
</evidence>
<dbReference type="InterPro" id="IPR023375">
    <property type="entry name" value="ADC_dom_sf"/>
</dbReference>
<gene>
    <name evidence="1" type="ORF">BSF38_04252</name>
</gene>
<keyword evidence="2" id="KW-1185">Reference proteome</keyword>
<dbReference type="InterPro" id="IPR018644">
    <property type="entry name" value="DUF2071"/>
</dbReference>
<proteinExistence type="predicted"/>
<organism evidence="1 2">
    <name type="scientific">Paludisphaera borealis</name>
    <dbReference type="NCBI Taxonomy" id="1387353"/>
    <lineage>
        <taxon>Bacteria</taxon>
        <taxon>Pseudomonadati</taxon>
        <taxon>Planctomycetota</taxon>
        <taxon>Planctomycetia</taxon>
        <taxon>Isosphaerales</taxon>
        <taxon>Isosphaeraceae</taxon>
        <taxon>Paludisphaera</taxon>
    </lineage>
</organism>
<dbReference type="Pfam" id="PF09844">
    <property type="entry name" value="DUF2071"/>
    <property type="match status" value="1"/>
</dbReference>
<evidence type="ECO:0000313" key="1">
    <source>
        <dbReference type="EMBL" id="APW62701.1"/>
    </source>
</evidence>
<dbReference type="PANTHER" id="PTHR39186:SF1">
    <property type="entry name" value="DUF2071 DOMAIN-CONTAINING PROTEIN"/>
    <property type="match status" value="1"/>
</dbReference>
<dbReference type="SUPFAM" id="SSF160104">
    <property type="entry name" value="Acetoacetate decarboxylase-like"/>
    <property type="match status" value="1"/>
</dbReference>
<dbReference type="Proteomes" id="UP000186309">
    <property type="component" value="Chromosome"/>
</dbReference>
<protein>
    <recommendedName>
        <fullName evidence="3">DUF2071 domain-containing protein</fullName>
    </recommendedName>
</protein>
<reference evidence="2" key="1">
    <citation type="submission" date="2016-12" db="EMBL/GenBank/DDBJ databases">
        <title>Comparative genomics of four Isosphaeraceae planctomycetes: a common pool of plasmids and glycoside hydrolase genes.</title>
        <authorList>
            <person name="Ivanova A."/>
        </authorList>
    </citation>
    <scope>NUCLEOTIDE SEQUENCE [LARGE SCALE GENOMIC DNA]</scope>
    <source>
        <strain evidence="2">PX4</strain>
    </source>
</reference>
<name>A0A1U7CUU8_9BACT</name>
<dbReference type="RefSeq" id="WP_237170555.1">
    <property type="nucleotide sequence ID" value="NZ_CP019082.1"/>
</dbReference>
<sequence>MHTSGRVVMRQKWRDLLFLHWTVDPDSLRRLLPPGLDLDLFEGAAYVGLVPFTMRGVRPIGLPPVRGLSAFHETNVRTYVHLDGRDPGVWFFSLDAANRIAVRVARRLFHLPYYDARLFLERENFPSSVASSAILYGGVRRWPGFDRASYLVRAQAVGPVEPARAGTLEHFLVERYVLYAEHGGRLFQGQVRHQPYPLQSALVHAIDENLVAAAGVSRPSTAPLAHFAAGVDADVLSLRHLRSD</sequence>
<dbReference type="AlphaFoldDB" id="A0A1U7CUU8"/>
<dbReference type="PANTHER" id="PTHR39186">
    <property type="entry name" value="DUF2071 FAMILY PROTEIN"/>
    <property type="match status" value="1"/>
</dbReference>
<dbReference type="EMBL" id="CP019082">
    <property type="protein sequence ID" value="APW62701.1"/>
    <property type="molecule type" value="Genomic_DNA"/>
</dbReference>
<dbReference type="Gene3D" id="2.40.400.10">
    <property type="entry name" value="Acetoacetate decarboxylase-like"/>
    <property type="match status" value="1"/>
</dbReference>
<dbReference type="KEGG" id="pbor:BSF38_04252"/>
<evidence type="ECO:0008006" key="3">
    <source>
        <dbReference type="Google" id="ProtNLM"/>
    </source>
</evidence>